<dbReference type="InterPro" id="IPR036047">
    <property type="entry name" value="F-box-like_dom_sf"/>
</dbReference>
<accession>A0A2R6QEN8</accession>
<dbReference type="EMBL" id="MLYV02000360">
    <property type="protein sequence ID" value="PSS06589.1"/>
    <property type="molecule type" value="Genomic_DNA"/>
</dbReference>
<evidence type="ECO:0000313" key="3">
    <source>
        <dbReference type="Proteomes" id="UP000186601"/>
    </source>
</evidence>
<dbReference type="OrthoDB" id="3359674at2759"/>
<dbReference type="SUPFAM" id="SSF81383">
    <property type="entry name" value="F-box domain"/>
    <property type="match status" value="1"/>
</dbReference>
<comment type="caution">
    <text evidence="2">The sequence shown here is derived from an EMBL/GenBank/DDBJ whole genome shotgun (WGS) entry which is preliminary data.</text>
</comment>
<gene>
    <name evidence="2" type="ORF">PHLCEN_2v3647</name>
</gene>
<feature type="region of interest" description="Disordered" evidence="1">
    <location>
        <begin position="343"/>
        <end position="367"/>
    </location>
</feature>
<dbReference type="InterPro" id="IPR032675">
    <property type="entry name" value="LRR_dom_sf"/>
</dbReference>
<keyword evidence="3" id="KW-1185">Reference proteome</keyword>
<dbReference type="STRING" id="98765.A0A2R6QEN8"/>
<protein>
    <submittedName>
        <fullName evidence="2">Uncharacterized protein</fullName>
    </submittedName>
</protein>
<reference evidence="2 3" key="1">
    <citation type="submission" date="2018-02" db="EMBL/GenBank/DDBJ databases">
        <title>Genome sequence of the basidiomycete white-rot fungus Phlebia centrifuga.</title>
        <authorList>
            <person name="Granchi Z."/>
            <person name="Peng M."/>
            <person name="de Vries R.P."/>
            <person name="Hilden K."/>
            <person name="Makela M.R."/>
            <person name="Grigoriev I."/>
            <person name="Riley R."/>
        </authorList>
    </citation>
    <scope>NUCLEOTIDE SEQUENCE [LARGE SCALE GENOMIC DNA]</scope>
    <source>
        <strain evidence="2 3">FBCC195</strain>
    </source>
</reference>
<dbReference type="SUPFAM" id="SSF52047">
    <property type="entry name" value="RNI-like"/>
    <property type="match status" value="1"/>
</dbReference>
<organism evidence="2 3">
    <name type="scientific">Hermanssonia centrifuga</name>
    <dbReference type="NCBI Taxonomy" id="98765"/>
    <lineage>
        <taxon>Eukaryota</taxon>
        <taxon>Fungi</taxon>
        <taxon>Dikarya</taxon>
        <taxon>Basidiomycota</taxon>
        <taxon>Agaricomycotina</taxon>
        <taxon>Agaricomycetes</taxon>
        <taxon>Polyporales</taxon>
        <taxon>Meruliaceae</taxon>
        <taxon>Hermanssonia</taxon>
    </lineage>
</organism>
<dbReference type="Gene3D" id="3.80.10.10">
    <property type="entry name" value="Ribonuclease Inhibitor"/>
    <property type="match status" value="1"/>
</dbReference>
<proteinExistence type="predicted"/>
<sequence>MPIRQSLSGRCRAILRSSRKVLVFVKLNKESKDHPEHNMSQRSVIVSHSYQSSVPVYRLPVELLIFIFVLCTGGADEVPRIPSTLSRVCRGWHEIVRSSPGVWQYISLDDHSLSASHCQADIWLKFSQFQPLDVHIHLTDIDSLLPLLSPLLSHIYRWRRCTITGKLEEQFLLPSPSQNPSRTVLDHLAITVRGSLEEHVSTLPIFHVASPSFTTGADVVTSQAYKVSIRVDVLHLPISQHMTTLHLRTLTIVENDLDVVPDTLHLLNFLSFCPYIEVFHFIGFPHDPPTPSARDPFPVVILRKLRSLVLCCTSVMRAILSHIDTPALTELSLEHLNSEFRPGRPGKYSLGEDGDSEDEANDFSQSPWSDHATGMGLRSLIKRSKPPLEILQMDYADMRTKDFLWCFDRLDNLQEFRITASDMSNRVIAMLAPCHDSIPLPRRKDKNRVQEDTPLRIRLPRLALLELCKCQRLPGDDIVNALRERVKYINQFADSGACSILSSVTVSGCPDFKPRHVMALSEILGAKLRASALHV</sequence>
<evidence type="ECO:0000256" key="1">
    <source>
        <dbReference type="SAM" id="MobiDB-lite"/>
    </source>
</evidence>
<evidence type="ECO:0000313" key="2">
    <source>
        <dbReference type="EMBL" id="PSS06589.1"/>
    </source>
</evidence>
<dbReference type="AlphaFoldDB" id="A0A2R6QEN8"/>
<feature type="compositionally biased region" description="Acidic residues" evidence="1">
    <location>
        <begin position="352"/>
        <end position="361"/>
    </location>
</feature>
<name>A0A2R6QEN8_9APHY</name>
<dbReference type="Proteomes" id="UP000186601">
    <property type="component" value="Unassembled WGS sequence"/>
</dbReference>